<evidence type="ECO:0000313" key="2">
    <source>
        <dbReference type="Proteomes" id="UP000316199"/>
    </source>
</evidence>
<reference evidence="1 2" key="1">
    <citation type="submission" date="2019-02" db="EMBL/GenBank/DDBJ databases">
        <title>Prokaryotic population dynamics and viral predation in marine succession experiment using metagenomics: the confinement effect.</title>
        <authorList>
            <person name="Haro-Moreno J.M."/>
            <person name="Rodriguez-Valera F."/>
            <person name="Lopez-Perez M."/>
        </authorList>
    </citation>
    <scope>NUCLEOTIDE SEQUENCE [LARGE SCALE GENOMIC DNA]</scope>
    <source>
        <strain evidence="1">MED-G157</strain>
    </source>
</reference>
<name>A0A520RZS7_9GAMM</name>
<dbReference type="AlphaFoldDB" id="A0A520RZS7"/>
<gene>
    <name evidence="1" type="ORF">EVA68_06235</name>
</gene>
<dbReference type="Pfam" id="PF10972">
    <property type="entry name" value="CsiV"/>
    <property type="match status" value="1"/>
</dbReference>
<dbReference type="EMBL" id="SHAG01000026">
    <property type="protein sequence ID" value="RZO75726.1"/>
    <property type="molecule type" value="Genomic_DNA"/>
</dbReference>
<dbReference type="InterPro" id="IPR021241">
    <property type="entry name" value="CsiV"/>
</dbReference>
<proteinExistence type="predicted"/>
<organism evidence="1 2">
    <name type="scientific">OM182 bacterium</name>
    <dbReference type="NCBI Taxonomy" id="2510334"/>
    <lineage>
        <taxon>Bacteria</taxon>
        <taxon>Pseudomonadati</taxon>
        <taxon>Pseudomonadota</taxon>
        <taxon>Gammaproteobacteria</taxon>
        <taxon>OMG group</taxon>
        <taxon>OM182 clade</taxon>
    </lineage>
</organism>
<comment type="caution">
    <text evidence="1">The sequence shown here is derived from an EMBL/GenBank/DDBJ whole genome shotgun (WGS) entry which is preliminary data.</text>
</comment>
<accession>A0A520RZS7</accession>
<dbReference type="Proteomes" id="UP000316199">
    <property type="component" value="Unassembled WGS sequence"/>
</dbReference>
<protein>
    <submittedName>
        <fullName evidence="1">Uncharacterized protein</fullName>
    </submittedName>
</protein>
<sequence>MQSQAKTLEFSFPWVITSLMFCLTSTCCFAREETMQSHYENWYQVEILVYKSLQNLSEDEIWSSHEVSYPREIISIGKAQTTPNSLDQLKQLIVLPNKSSDEIEVFGPGETTFLFQQSSRQYRTQQLLEGEIKNKKYKNEISEFAKSNEVSTAFDHNTLDTIINAETHEAYANLGDKELRLAGIARSLKRSSRYDLLMHQAWLQPITSTDTPILVQGGKRYDEVSEIDGTLTLSRKRYLHINADLWFTKFMPKYNHQEPTQLKDLEIDEETIKNYPTLVAQALEKNTHEPSQPYRMLQSRRMRSDEMHYLDHPLFGLIVSVQRFNE</sequence>
<evidence type="ECO:0000313" key="1">
    <source>
        <dbReference type="EMBL" id="RZO75726.1"/>
    </source>
</evidence>